<dbReference type="NCBIfam" id="NF035935">
    <property type="entry name" value="ESAT6_3"/>
    <property type="match status" value="1"/>
</dbReference>
<keyword evidence="2" id="KW-1185">Reference proteome</keyword>
<dbReference type="AlphaFoldDB" id="A0A2Y8ZYC4"/>
<proteinExistence type="predicted"/>
<dbReference type="RefSeq" id="WP_110850759.1">
    <property type="nucleotide sequence ID" value="NZ_QKLZ01000001.1"/>
</dbReference>
<dbReference type="InterPro" id="IPR048032">
    <property type="entry name" value="ESAT6-like"/>
</dbReference>
<dbReference type="Proteomes" id="UP000250222">
    <property type="component" value="Unassembled WGS sequence"/>
</dbReference>
<evidence type="ECO:0000313" key="2">
    <source>
        <dbReference type="Proteomes" id="UP000250222"/>
    </source>
</evidence>
<dbReference type="OrthoDB" id="4965508at2"/>
<reference evidence="1 2" key="1">
    <citation type="submission" date="2016-10" db="EMBL/GenBank/DDBJ databases">
        <authorList>
            <person name="Cai Z."/>
        </authorList>
    </citation>
    <scope>NUCLEOTIDE SEQUENCE [LARGE SCALE GENOMIC DNA]</scope>
    <source>
        <strain evidence="1 2">CGMCC 1.10826</strain>
    </source>
</reference>
<dbReference type="EMBL" id="UETB01000001">
    <property type="protein sequence ID" value="SSA36576.1"/>
    <property type="molecule type" value="Genomic_DNA"/>
</dbReference>
<sequence length="105" mass="11298">MATGNQSDRRDYDEAASGTAQENFNRVAGRLETLILARDSDVKAAMADYEATGVSEEYAAKEARWNAVANEVRTIIAAMRESLQQTDATAQSALSRAKGIVDSIA</sequence>
<accession>A0A2Y8ZYC4</accession>
<protein>
    <recommendedName>
        <fullName evidence="3">Pore-forming ESAT-6 family protein</fullName>
    </recommendedName>
</protein>
<name>A0A2Y8ZYC4_9MICO</name>
<evidence type="ECO:0008006" key="3">
    <source>
        <dbReference type="Google" id="ProtNLM"/>
    </source>
</evidence>
<evidence type="ECO:0000313" key="1">
    <source>
        <dbReference type="EMBL" id="SSA36576.1"/>
    </source>
</evidence>
<gene>
    <name evidence="1" type="ORF">SAMN05216184_101240</name>
</gene>
<dbReference type="Gene3D" id="1.10.287.1060">
    <property type="entry name" value="ESAT-6-like"/>
    <property type="match status" value="1"/>
</dbReference>
<organism evidence="1 2">
    <name type="scientific">Georgenia satyanarayanai</name>
    <dbReference type="NCBI Taxonomy" id="860221"/>
    <lineage>
        <taxon>Bacteria</taxon>
        <taxon>Bacillati</taxon>
        <taxon>Actinomycetota</taxon>
        <taxon>Actinomycetes</taxon>
        <taxon>Micrococcales</taxon>
        <taxon>Bogoriellaceae</taxon>
        <taxon>Georgenia</taxon>
    </lineage>
</organism>